<dbReference type="Proteomes" id="UP001595965">
    <property type="component" value="Unassembled WGS sequence"/>
</dbReference>
<keyword evidence="2" id="KW-1185">Reference proteome</keyword>
<dbReference type="EMBL" id="JBHSEN010000001">
    <property type="protein sequence ID" value="MFC4429442.1"/>
    <property type="molecule type" value="Genomic_DNA"/>
</dbReference>
<comment type="caution">
    <text evidence="1">The sequence shown here is derived from an EMBL/GenBank/DDBJ whole genome shotgun (WGS) entry which is preliminary data.</text>
</comment>
<reference evidence="2" key="1">
    <citation type="journal article" date="2019" name="Int. J. Syst. Evol. Microbiol.">
        <title>The Global Catalogue of Microorganisms (GCM) 10K type strain sequencing project: providing services to taxonomists for standard genome sequencing and annotation.</title>
        <authorList>
            <consortium name="The Broad Institute Genomics Platform"/>
            <consortium name="The Broad Institute Genome Sequencing Center for Infectious Disease"/>
            <person name="Wu L."/>
            <person name="Ma J."/>
        </authorList>
    </citation>
    <scope>NUCLEOTIDE SEQUENCE [LARGE SCALE GENOMIC DNA]</scope>
    <source>
        <strain evidence="2">CGMCC 1.12125</strain>
    </source>
</reference>
<name>A0ABV8XXW5_9MICC</name>
<evidence type="ECO:0000313" key="2">
    <source>
        <dbReference type="Proteomes" id="UP001595965"/>
    </source>
</evidence>
<accession>A0ABV8XXW5</accession>
<dbReference type="RefSeq" id="WP_344228394.1">
    <property type="nucleotide sequence ID" value="NZ_BAAALH010000002.1"/>
</dbReference>
<evidence type="ECO:0000313" key="1">
    <source>
        <dbReference type="EMBL" id="MFC4429442.1"/>
    </source>
</evidence>
<proteinExistence type="predicted"/>
<gene>
    <name evidence="1" type="ORF">ACFO0K_07090</name>
</gene>
<organism evidence="1 2">
    <name type="scientific">Citricoccus alkalitolerans</name>
    <dbReference type="NCBI Taxonomy" id="246603"/>
    <lineage>
        <taxon>Bacteria</taxon>
        <taxon>Bacillati</taxon>
        <taxon>Actinomycetota</taxon>
        <taxon>Actinomycetes</taxon>
        <taxon>Micrococcales</taxon>
        <taxon>Micrococcaceae</taxon>
        <taxon>Citricoccus</taxon>
    </lineage>
</organism>
<sequence>MDGTHHDVVRDHHGVGTIGIEDQQIAPLGRMHPGLVGQVDLALIDEGELNQSRRRPRRIQCSALNEMRLALNENRRVVSTADVRLTNHNATRGHVEQDKSTMVRAVNWRAS</sequence>
<protein>
    <submittedName>
        <fullName evidence="1">Uncharacterized protein</fullName>
    </submittedName>
</protein>